<evidence type="ECO:0000313" key="3">
    <source>
        <dbReference type="Proteomes" id="UP000265520"/>
    </source>
</evidence>
<feature type="transmembrane region" description="Helical" evidence="1">
    <location>
        <begin position="25"/>
        <end position="42"/>
    </location>
</feature>
<protein>
    <submittedName>
        <fullName evidence="2">Uncharacterized protein</fullName>
    </submittedName>
</protein>
<comment type="caution">
    <text evidence="2">The sequence shown here is derived from an EMBL/GenBank/DDBJ whole genome shotgun (WGS) entry which is preliminary data.</text>
</comment>
<keyword evidence="1" id="KW-0472">Membrane</keyword>
<dbReference type="EMBL" id="LXQA010029209">
    <property type="protein sequence ID" value="MCH95207.1"/>
    <property type="molecule type" value="Genomic_DNA"/>
</dbReference>
<keyword evidence="3" id="KW-1185">Reference proteome</keyword>
<dbReference type="AlphaFoldDB" id="A0A392N5X6"/>
<accession>A0A392N5X6</accession>
<name>A0A392N5X6_9FABA</name>
<feature type="transmembrane region" description="Helical" evidence="1">
    <location>
        <begin position="48"/>
        <end position="65"/>
    </location>
</feature>
<reference evidence="2 3" key="1">
    <citation type="journal article" date="2018" name="Front. Plant Sci.">
        <title>Red Clover (Trifolium pratense) and Zigzag Clover (T. medium) - A Picture of Genomic Similarities and Differences.</title>
        <authorList>
            <person name="Dluhosova J."/>
            <person name="Istvanek J."/>
            <person name="Nedelnik J."/>
            <person name="Repkova J."/>
        </authorList>
    </citation>
    <scope>NUCLEOTIDE SEQUENCE [LARGE SCALE GENOMIC DNA]</scope>
    <source>
        <strain evidence="3">cv. 10/8</strain>
        <tissue evidence="2">Leaf</tissue>
    </source>
</reference>
<proteinExistence type="predicted"/>
<gene>
    <name evidence="2" type="ORF">A2U01_0016182</name>
</gene>
<dbReference type="Proteomes" id="UP000265520">
    <property type="component" value="Unassembled WGS sequence"/>
</dbReference>
<organism evidence="2 3">
    <name type="scientific">Trifolium medium</name>
    <dbReference type="NCBI Taxonomy" id="97028"/>
    <lineage>
        <taxon>Eukaryota</taxon>
        <taxon>Viridiplantae</taxon>
        <taxon>Streptophyta</taxon>
        <taxon>Embryophyta</taxon>
        <taxon>Tracheophyta</taxon>
        <taxon>Spermatophyta</taxon>
        <taxon>Magnoliopsida</taxon>
        <taxon>eudicotyledons</taxon>
        <taxon>Gunneridae</taxon>
        <taxon>Pentapetalae</taxon>
        <taxon>rosids</taxon>
        <taxon>fabids</taxon>
        <taxon>Fabales</taxon>
        <taxon>Fabaceae</taxon>
        <taxon>Papilionoideae</taxon>
        <taxon>50 kb inversion clade</taxon>
        <taxon>NPAAA clade</taxon>
        <taxon>Hologalegina</taxon>
        <taxon>IRL clade</taxon>
        <taxon>Trifolieae</taxon>
        <taxon>Trifolium</taxon>
    </lineage>
</organism>
<feature type="non-terminal residue" evidence="2">
    <location>
        <position position="1"/>
    </location>
</feature>
<evidence type="ECO:0000313" key="2">
    <source>
        <dbReference type="EMBL" id="MCH95207.1"/>
    </source>
</evidence>
<evidence type="ECO:0000256" key="1">
    <source>
        <dbReference type="SAM" id="Phobius"/>
    </source>
</evidence>
<keyword evidence="1" id="KW-1133">Transmembrane helix</keyword>
<keyword evidence="1" id="KW-0812">Transmembrane</keyword>
<sequence length="83" mass="9374">ISVLNVQQPSSYVCSKFRFLLHLSHHHRVLVAYGGFVLVAFLPSNSYLGSFALVVSIVFMVLWNAGDEDEQCSWRTVSRRLSS</sequence>